<proteinExistence type="predicted"/>
<dbReference type="InterPro" id="IPR019734">
    <property type="entry name" value="TPR_rpt"/>
</dbReference>
<accession>A0A9D6V2K5</accession>
<feature type="signal peptide" evidence="3">
    <location>
        <begin position="1"/>
        <end position="29"/>
    </location>
</feature>
<organism evidence="4 5">
    <name type="scientific">Desulfomonile tiedjei</name>
    <dbReference type="NCBI Taxonomy" id="2358"/>
    <lineage>
        <taxon>Bacteria</taxon>
        <taxon>Pseudomonadati</taxon>
        <taxon>Thermodesulfobacteriota</taxon>
        <taxon>Desulfomonilia</taxon>
        <taxon>Desulfomonilales</taxon>
        <taxon>Desulfomonilaceae</taxon>
        <taxon>Desulfomonile</taxon>
    </lineage>
</organism>
<evidence type="ECO:0000256" key="3">
    <source>
        <dbReference type="SAM" id="SignalP"/>
    </source>
</evidence>
<feature type="region of interest" description="Disordered" evidence="2">
    <location>
        <begin position="218"/>
        <end position="289"/>
    </location>
</feature>
<comment type="caution">
    <text evidence="4">The sequence shown here is derived from an EMBL/GenBank/DDBJ whole genome shotgun (WGS) entry which is preliminary data.</text>
</comment>
<feature type="compositionally biased region" description="Acidic residues" evidence="2">
    <location>
        <begin position="57"/>
        <end position="73"/>
    </location>
</feature>
<gene>
    <name evidence="4" type="ORF">HY912_12665</name>
</gene>
<evidence type="ECO:0000313" key="5">
    <source>
        <dbReference type="Proteomes" id="UP000807825"/>
    </source>
</evidence>
<feature type="compositionally biased region" description="Low complexity" evidence="2">
    <location>
        <begin position="275"/>
        <end position="289"/>
    </location>
</feature>
<dbReference type="Gene3D" id="1.25.40.10">
    <property type="entry name" value="Tetratricopeptide repeat domain"/>
    <property type="match status" value="1"/>
</dbReference>
<feature type="compositionally biased region" description="Low complexity" evidence="2">
    <location>
        <begin position="167"/>
        <end position="186"/>
    </location>
</feature>
<evidence type="ECO:0000313" key="4">
    <source>
        <dbReference type="EMBL" id="MBI5250339.1"/>
    </source>
</evidence>
<dbReference type="PROSITE" id="PS50005">
    <property type="entry name" value="TPR"/>
    <property type="match status" value="1"/>
</dbReference>
<protein>
    <submittedName>
        <fullName evidence="4">Tetratricopeptide repeat protein</fullName>
    </submittedName>
</protein>
<dbReference type="InterPro" id="IPR011990">
    <property type="entry name" value="TPR-like_helical_dom_sf"/>
</dbReference>
<evidence type="ECO:0000256" key="2">
    <source>
        <dbReference type="SAM" id="MobiDB-lite"/>
    </source>
</evidence>
<dbReference type="SMART" id="SM00028">
    <property type="entry name" value="TPR"/>
    <property type="match status" value="2"/>
</dbReference>
<feature type="region of interest" description="Disordered" evidence="2">
    <location>
        <begin position="157"/>
        <end position="186"/>
    </location>
</feature>
<feature type="region of interest" description="Disordered" evidence="2">
    <location>
        <begin position="30"/>
        <end position="49"/>
    </location>
</feature>
<evidence type="ECO:0000256" key="1">
    <source>
        <dbReference type="PROSITE-ProRule" id="PRU00339"/>
    </source>
</evidence>
<dbReference type="SUPFAM" id="SSF48452">
    <property type="entry name" value="TPR-like"/>
    <property type="match status" value="1"/>
</dbReference>
<feature type="compositionally biased region" description="Polar residues" evidence="2">
    <location>
        <begin position="86"/>
        <end position="123"/>
    </location>
</feature>
<sequence length="427" mass="43112">MTGNARYISLIVVAGLVILLTAFAVPAPAQSTTEKEDHLLIPESSEPVEATANEVIANEDAEESDDLDAEDDSLVSKGRDKGAQRSLGTQQANSTNSTANTKRTSNKLNKPQNANLGQSSSGGTVTGIKTAPVRTGTAKTGISSKDLSKVSIANQPTSSSIGLAGQSKLTPTSTGGPTTPSSSVSPLVKTALPASGLVGTGVLRPDLGNLVKDKLGGLGKDKQGGAGAGGTTNTQGDVTGGGKGSVTTGGVQSGGGEGSNTQGSTVSTGGGNTVGGVQQSGNNNSVDITQNTTNVTNVTKVGGGGGGGGFFGGGGGGGGEIPSVDVSPIEPEPQPVVFTRTVAAPQDSCPIVVELNQMGFNYYQSGTYTSAEEAFKRALDLIDKQACKDRPLMATTLENLAFTFDKLGKYEDAVKYQGQAQLIRRMQ</sequence>
<dbReference type="Proteomes" id="UP000807825">
    <property type="component" value="Unassembled WGS sequence"/>
</dbReference>
<dbReference type="AlphaFoldDB" id="A0A9D6V2K5"/>
<dbReference type="EMBL" id="JACRDE010000334">
    <property type="protein sequence ID" value="MBI5250339.1"/>
    <property type="molecule type" value="Genomic_DNA"/>
</dbReference>
<keyword evidence="1" id="KW-0802">TPR repeat</keyword>
<feature type="repeat" description="TPR" evidence="1">
    <location>
        <begin position="352"/>
        <end position="385"/>
    </location>
</feature>
<feature type="region of interest" description="Disordered" evidence="2">
    <location>
        <begin position="57"/>
        <end position="142"/>
    </location>
</feature>
<keyword evidence="3" id="KW-0732">Signal</keyword>
<dbReference type="Pfam" id="PF13424">
    <property type="entry name" value="TPR_12"/>
    <property type="match status" value="1"/>
</dbReference>
<name>A0A9D6V2K5_9BACT</name>
<feature type="chain" id="PRO_5039087673" evidence="3">
    <location>
        <begin position="30"/>
        <end position="427"/>
    </location>
</feature>
<reference evidence="4" key="1">
    <citation type="submission" date="2020-07" db="EMBL/GenBank/DDBJ databases">
        <title>Huge and variable diversity of episymbiotic CPR bacteria and DPANN archaea in groundwater ecosystems.</title>
        <authorList>
            <person name="He C.Y."/>
            <person name="Keren R."/>
            <person name="Whittaker M."/>
            <person name="Farag I.F."/>
            <person name="Doudna J."/>
            <person name="Cate J.H.D."/>
            <person name="Banfield J.F."/>
        </authorList>
    </citation>
    <scope>NUCLEOTIDE SEQUENCE</scope>
    <source>
        <strain evidence="4">NC_groundwater_1664_Pr3_B-0.1um_52_9</strain>
    </source>
</reference>